<evidence type="ECO:0000313" key="14">
    <source>
        <dbReference type="Proteomes" id="UP000255508"/>
    </source>
</evidence>
<comment type="caution">
    <text evidence="13">The sequence shown here is derived from an EMBL/GenBank/DDBJ whole genome shotgun (WGS) entry which is preliminary data.</text>
</comment>
<evidence type="ECO:0000256" key="11">
    <source>
        <dbReference type="SAM" id="Phobius"/>
    </source>
</evidence>
<evidence type="ECO:0000256" key="4">
    <source>
        <dbReference type="ARBA" id="ARBA00022481"/>
    </source>
</evidence>
<dbReference type="GO" id="GO:0005886">
    <property type="term" value="C:plasma membrane"/>
    <property type="evidence" value="ECO:0007669"/>
    <property type="project" value="UniProtKB-SubCell"/>
</dbReference>
<dbReference type="InterPro" id="IPR045584">
    <property type="entry name" value="Pilin-like"/>
</dbReference>
<dbReference type="Gene3D" id="3.55.40.10">
    <property type="entry name" value="minor pseudopilin epsh domain"/>
    <property type="match status" value="1"/>
</dbReference>
<feature type="domain" description="General secretion pathway GspH" evidence="12">
    <location>
        <begin position="63"/>
        <end position="181"/>
    </location>
</feature>
<comment type="similarity">
    <text evidence="9">Belongs to the GSP H family.</text>
</comment>
<proteinExistence type="inferred from homology"/>
<dbReference type="Pfam" id="PF07963">
    <property type="entry name" value="N_methyl"/>
    <property type="match status" value="1"/>
</dbReference>
<evidence type="ECO:0000256" key="1">
    <source>
        <dbReference type="ARBA" id="ARBA00004377"/>
    </source>
</evidence>
<evidence type="ECO:0000313" key="13">
    <source>
        <dbReference type="EMBL" id="RDH92255.1"/>
    </source>
</evidence>
<evidence type="ECO:0000256" key="3">
    <source>
        <dbReference type="ARBA" id="ARBA00022475"/>
    </source>
</evidence>
<dbReference type="SUPFAM" id="SSF54523">
    <property type="entry name" value="Pili subunits"/>
    <property type="match status" value="1"/>
</dbReference>
<name>A0A370E1U6_9GAMM</name>
<dbReference type="EMBL" id="QFXD01000071">
    <property type="protein sequence ID" value="RDH92255.1"/>
    <property type="molecule type" value="Genomic_DNA"/>
</dbReference>
<keyword evidence="8 11" id="KW-0472">Membrane</keyword>
<evidence type="ECO:0000256" key="8">
    <source>
        <dbReference type="ARBA" id="ARBA00023136"/>
    </source>
</evidence>
<dbReference type="AlphaFoldDB" id="A0A370E1U6"/>
<dbReference type="Proteomes" id="UP000255508">
    <property type="component" value="Unassembled WGS sequence"/>
</dbReference>
<organism evidence="13 14">
    <name type="scientific">endosymbiont of Lamellibrachia luymesi</name>
    <dbReference type="NCBI Taxonomy" id="2200907"/>
    <lineage>
        <taxon>Bacteria</taxon>
        <taxon>Pseudomonadati</taxon>
        <taxon>Pseudomonadota</taxon>
        <taxon>Gammaproteobacteria</taxon>
        <taxon>sulfur-oxidizing symbionts</taxon>
    </lineage>
</organism>
<gene>
    <name evidence="13" type="ORF">DIZ79_03945</name>
</gene>
<accession>A0A370E1U6</accession>
<dbReference type="PROSITE" id="PS00409">
    <property type="entry name" value="PROKAR_NTER_METHYL"/>
    <property type="match status" value="1"/>
</dbReference>
<evidence type="ECO:0000256" key="5">
    <source>
        <dbReference type="ARBA" id="ARBA00022519"/>
    </source>
</evidence>
<dbReference type="InterPro" id="IPR022346">
    <property type="entry name" value="T2SS_GspH"/>
</dbReference>
<evidence type="ECO:0000256" key="6">
    <source>
        <dbReference type="ARBA" id="ARBA00022692"/>
    </source>
</evidence>
<dbReference type="Pfam" id="PF12019">
    <property type="entry name" value="GspH"/>
    <property type="match status" value="1"/>
</dbReference>
<keyword evidence="4" id="KW-0488">Methylation</keyword>
<feature type="transmembrane region" description="Helical" evidence="11">
    <location>
        <begin position="29"/>
        <end position="50"/>
    </location>
</feature>
<keyword evidence="5" id="KW-0997">Cell inner membrane</keyword>
<protein>
    <recommendedName>
        <fullName evidence="2">Type II secretion system protein H</fullName>
    </recommendedName>
    <alternativeName>
        <fullName evidence="10">General secretion pathway protein H</fullName>
    </alternativeName>
</protein>
<evidence type="ECO:0000256" key="9">
    <source>
        <dbReference type="ARBA" id="ARBA00025772"/>
    </source>
</evidence>
<dbReference type="GO" id="GO:0015628">
    <property type="term" value="P:protein secretion by the type II secretion system"/>
    <property type="evidence" value="ECO:0007669"/>
    <property type="project" value="InterPro"/>
</dbReference>
<comment type="subcellular location">
    <subcellularLocation>
        <location evidence="1">Cell inner membrane</location>
        <topology evidence="1">Single-pass membrane protein</topology>
    </subcellularLocation>
</comment>
<evidence type="ECO:0000256" key="2">
    <source>
        <dbReference type="ARBA" id="ARBA00021549"/>
    </source>
</evidence>
<evidence type="ECO:0000259" key="12">
    <source>
        <dbReference type="Pfam" id="PF12019"/>
    </source>
</evidence>
<reference evidence="13 14" key="1">
    <citation type="journal article" date="2018" name="ISME J.">
        <title>Endosymbiont genomes yield clues of tubeworm success.</title>
        <authorList>
            <person name="Li Y."/>
            <person name="Liles M.R."/>
            <person name="Halanych K.M."/>
        </authorList>
    </citation>
    <scope>NUCLEOTIDE SEQUENCE [LARGE SCALE GENOMIC DNA]</scope>
    <source>
        <strain evidence="13">A1422</strain>
    </source>
</reference>
<evidence type="ECO:0000256" key="7">
    <source>
        <dbReference type="ARBA" id="ARBA00022989"/>
    </source>
</evidence>
<keyword evidence="6 11" id="KW-0812">Transmembrane</keyword>
<dbReference type="GO" id="GO:0015627">
    <property type="term" value="C:type II protein secretion system complex"/>
    <property type="evidence" value="ECO:0007669"/>
    <property type="project" value="InterPro"/>
</dbReference>
<sequence>MQFILLEINRLQVFAIESIEMNRLRGFTLIELMVTLAASIILLAVGIPAFTTMMANNQSAAYANDLVMALNLARSEAVKRKMPVAVCASNAANTACDQDNWENGWLLFTDVNTNDSYALADDGPLLRVWGAPGGTMTVLAAPDFVRFTVNGELDNANELSIDTELAHCTGQQGREFTITVTGYVSVARAACN</sequence>
<dbReference type="NCBIfam" id="TIGR02532">
    <property type="entry name" value="IV_pilin_GFxxxE"/>
    <property type="match status" value="1"/>
</dbReference>
<evidence type="ECO:0000256" key="10">
    <source>
        <dbReference type="ARBA" id="ARBA00030775"/>
    </source>
</evidence>
<keyword evidence="3" id="KW-1003">Cell membrane</keyword>
<keyword evidence="7 11" id="KW-1133">Transmembrane helix</keyword>
<dbReference type="InterPro" id="IPR012902">
    <property type="entry name" value="N_methyl_site"/>
</dbReference>